<dbReference type="Proteomes" id="UP000249789">
    <property type="component" value="Unassembled WGS sequence"/>
</dbReference>
<keyword evidence="3" id="KW-1185">Reference proteome</keyword>
<feature type="chain" id="PRO_5034643107" evidence="1">
    <location>
        <begin position="16"/>
        <end position="253"/>
    </location>
</feature>
<sequence>MFFLILSLFCCYAHALIKFDTNCTLPAETVNHVSAPNTRGTLTILWANLLRIILCTWTVQHPDIPRPRENSKPGFNGKIQYWSHQYTHQLVWFVITIIAPEVLLAKHGYDLWEAKRNLHGLQARAQEDGVEWTITHSLHANMGGFLMRVNSASSRRRPLGMRPTRPSEPAPILHELSTNEDDLPHPLPIFPRRASMTFDIRSGLANSSPVESNAPPLVLNLTLPGSSDKHCAGHSSRSHESGLVFVETSSRCI</sequence>
<dbReference type="RefSeq" id="XP_040805171.1">
    <property type="nucleotide sequence ID" value="XM_040946240.1"/>
</dbReference>
<dbReference type="GeneID" id="63863573"/>
<evidence type="ECO:0000313" key="2">
    <source>
        <dbReference type="EMBL" id="RAK81161.1"/>
    </source>
</evidence>
<reference evidence="2 3" key="1">
    <citation type="submission" date="2018-02" db="EMBL/GenBank/DDBJ databases">
        <title>The genomes of Aspergillus section Nigri reveals drivers in fungal speciation.</title>
        <authorList>
            <consortium name="DOE Joint Genome Institute"/>
            <person name="Vesth T.C."/>
            <person name="Nybo J."/>
            <person name="Theobald S."/>
            <person name="Brandl J."/>
            <person name="Frisvad J.C."/>
            <person name="Nielsen K.F."/>
            <person name="Lyhne E.K."/>
            <person name="Kogle M.E."/>
            <person name="Kuo A."/>
            <person name="Riley R."/>
            <person name="Clum A."/>
            <person name="Nolan M."/>
            <person name="Lipzen A."/>
            <person name="Salamov A."/>
            <person name="Henrissat B."/>
            <person name="Wiebenga A."/>
            <person name="De vries R.P."/>
            <person name="Grigoriev I.V."/>
            <person name="Mortensen U.H."/>
            <person name="Andersen M.R."/>
            <person name="Baker S.E."/>
        </authorList>
    </citation>
    <scope>NUCLEOTIDE SEQUENCE [LARGE SCALE GENOMIC DNA]</scope>
    <source>
        <strain evidence="2 3">CBS 313.89</strain>
    </source>
</reference>
<dbReference type="PANTHER" id="PTHR35043">
    <property type="entry name" value="TRANSCRIPTION FACTOR DOMAIN-CONTAINING PROTEIN"/>
    <property type="match status" value="1"/>
</dbReference>
<gene>
    <name evidence="2" type="ORF">BO72DRAFT_455623</name>
</gene>
<keyword evidence="1" id="KW-0732">Signal</keyword>
<organism evidence="2 3">
    <name type="scientific">Aspergillus fijiensis CBS 313.89</name>
    <dbReference type="NCBI Taxonomy" id="1448319"/>
    <lineage>
        <taxon>Eukaryota</taxon>
        <taxon>Fungi</taxon>
        <taxon>Dikarya</taxon>
        <taxon>Ascomycota</taxon>
        <taxon>Pezizomycotina</taxon>
        <taxon>Eurotiomycetes</taxon>
        <taxon>Eurotiomycetidae</taxon>
        <taxon>Eurotiales</taxon>
        <taxon>Aspergillaceae</taxon>
        <taxon>Aspergillus</taxon>
    </lineage>
</organism>
<dbReference type="PANTHER" id="PTHR35043:SF7">
    <property type="entry name" value="TRANSCRIPTION FACTOR DOMAIN-CONTAINING PROTEIN"/>
    <property type="match status" value="1"/>
</dbReference>
<dbReference type="OrthoDB" id="3061561at2759"/>
<dbReference type="AlphaFoldDB" id="A0A8G1S0P3"/>
<dbReference type="EMBL" id="KZ824626">
    <property type="protein sequence ID" value="RAK81161.1"/>
    <property type="molecule type" value="Genomic_DNA"/>
</dbReference>
<proteinExistence type="predicted"/>
<name>A0A8G1S0P3_9EURO</name>
<dbReference type="VEuPathDB" id="FungiDB:BO72DRAFT_455623"/>
<evidence type="ECO:0000256" key="1">
    <source>
        <dbReference type="SAM" id="SignalP"/>
    </source>
</evidence>
<feature type="signal peptide" evidence="1">
    <location>
        <begin position="1"/>
        <end position="15"/>
    </location>
</feature>
<evidence type="ECO:0000313" key="3">
    <source>
        <dbReference type="Proteomes" id="UP000249789"/>
    </source>
</evidence>
<accession>A0A8G1S0P3</accession>
<protein>
    <submittedName>
        <fullName evidence="2">Uncharacterized protein</fullName>
    </submittedName>
</protein>